<evidence type="ECO:0000313" key="4">
    <source>
        <dbReference type="Proteomes" id="UP000652231"/>
    </source>
</evidence>
<sequence length="268" mass="30495">MRNTLIFILLLSFSFLFSQTKEELARQKEIKELLSKAQDAMEEDDFASAEAAYRTVIATDPQNATAKFNLGNAYYKRDKNSEASKRFIQAAEVAETKAEKHKIFHNLGNAFMNKKQYKPAVEAYKNALRYNPKDDETRYNLALAKKMLEEHGDSGGGGDDEQEQENQNEEQEGENQEEQNQGNEGQDNKDKSGEGEEEKQNPEQSDQGDPKEEKEGQDQGQPKPVEGKLSPQQIKNLLEAMNNEEKKVQDKINAEKQKGVKVKTDKDW</sequence>
<dbReference type="PROSITE" id="PS50005">
    <property type="entry name" value="TPR"/>
    <property type="match status" value="2"/>
</dbReference>
<dbReference type="PANTHER" id="PTHR44998:SF1">
    <property type="entry name" value="UDP-N-ACETYLGLUCOSAMINE--PEPTIDE N-ACETYLGLUCOSAMINYLTRANSFERASE 110 KDA SUBUNIT"/>
    <property type="match status" value="1"/>
</dbReference>
<feature type="compositionally biased region" description="Basic and acidic residues" evidence="2">
    <location>
        <begin position="208"/>
        <end position="217"/>
    </location>
</feature>
<accession>A0A8J2V4V5</accession>
<feature type="compositionally biased region" description="Basic and acidic residues" evidence="2">
    <location>
        <begin position="243"/>
        <end position="268"/>
    </location>
</feature>
<dbReference type="InterPro" id="IPR011990">
    <property type="entry name" value="TPR-like_helical_dom_sf"/>
</dbReference>
<dbReference type="EMBL" id="BMGK01000001">
    <property type="protein sequence ID" value="GGD81221.1"/>
    <property type="molecule type" value="Genomic_DNA"/>
</dbReference>
<dbReference type="Pfam" id="PF13432">
    <property type="entry name" value="TPR_16"/>
    <property type="match status" value="1"/>
</dbReference>
<proteinExistence type="predicted"/>
<reference evidence="3" key="2">
    <citation type="submission" date="2020-09" db="EMBL/GenBank/DDBJ databases">
        <authorList>
            <person name="Sun Q."/>
            <person name="Zhou Y."/>
        </authorList>
    </citation>
    <scope>NUCLEOTIDE SEQUENCE</scope>
    <source>
        <strain evidence="3">CGMCC 1.12924</strain>
    </source>
</reference>
<gene>
    <name evidence="3" type="primary">batC</name>
    <name evidence="3" type="ORF">GCM10011312_01950</name>
</gene>
<dbReference type="SUPFAM" id="SSF48452">
    <property type="entry name" value="TPR-like"/>
    <property type="match status" value="1"/>
</dbReference>
<dbReference type="InterPro" id="IPR019734">
    <property type="entry name" value="TPR_rpt"/>
</dbReference>
<dbReference type="Pfam" id="PF13414">
    <property type="entry name" value="TPR_11"/>
    <property type="match status" value="1"/>
</dbReference>
<organism evidence="3 4">
    <name type="scientific">Planktosalinus lacus</name>
    <dbReference type="NCBI Taxonomy" id="1526573"/>
    <lineage>
        <taxon>Bacteria</taxon>
        <taxon>Pseudomonadati</taxon>
        <taxon>Bacteroidota</taxon>
        <taxon>Flavobacteriia</taxon>
        <taxon>Flavobacteriales</taxon>
        <taxon>Flavobacteriaceae</taxon>
        <taxon>Planktosalinus</taxon>
    </lineage>
</organism>
<feature type="repeat" description="TPR" evidence="1">
    <location>
        <begin position="101"/>
        <end position="134"/>
    </location>
</feature>
<keyword evidence="1" id="KW-0802">TPR repeat</keyword>
<dbReference type="PANTHER" id="PTHR44998">
    <property type="match status" value="1"/>
</dbReference>
<evidence type="ECO:0000256" key="2">
    <source>
        <dbReference type="SAM" id="MobiDB-lite"/>
    </source>
</evidence>
<dbReference type="Gene3D" id="1.25.40.10">
    <property type="entry name" value="Tetratricopeptide repeat domain"/>
    <property type="match status" value="2"/>
</dbReference>
<comment type="caution">
    <text evidence="3">The sequence shown here is derived from an EMBL/GenBank/DDBJ whole genome shotgun (WGS) entry which is preliminary data.</text>
</comment>
<dbReference type="SMART" id="SM00028">
    <property type="entry name" value="TPR"/>
    <property type="match status" value="3"/>
</dbReference>
<dbReference type="RefSeq" id="WP_188438562.1">
    <property type="nucleotide sequence ID" value="NZ_BMGK01000001.1"/>
</dbReference>
<name>A0A8J2V4V5_9FLAO</name>
<evidence type="ECO:0000313" key="3">
    <source>
        <dbReference type="EMBL" id="GGD81221.1"/>
    </source>
</evidence>
<feature type="region of interest" description="Disordered" evidence="2">
    <location>
        <begin position="150"/>
        <end position="268"/>
    </location>
</feature>
<feature type="repeat" description="TPR" evidence="1">
    <location>
        <begin position="64"/>
        <end position="97"/>
    </location>
</feature>
<protein>
    <submittedName>
        <fullName evidence="3">BatC protein</fullName>
    </submittedName>
</protein>
<reference evidence="3" key="1">
    <citation type="journal article" date="2014" name="Int. J. Syst. Evol. Microbiol.">
        <title>Complete genome sequence of Corynebacterium casei LMG S-19264T (=DSM 44701T), isolated from a smear-ripened cheese.</title>
        <authorList>
            <consortium name="US DOE Joint Genome Institute (JGI-PGF)"/>
            <person name="Walter F."/>
            <person name="Albersmeier A."/>
            <person name="Kalinowski J."/>
            <person name="Ruckert C."/>
        </authorList>
    </citation>
    <scope>NUCLEOTIDE SEQUENCE</scope>
    <source>
        <strain evidence="3">CGMCC 1.12924</strain>
    </source>
</reference>
<feature type="compositionally biased region" description="Basic and acidic residues" evidence="2">
    <location>
        <begin position="186"/>
        <end position="201"/>
    </location>
</feature>
<feature type="compositionally biased region" description="Acidic residues" evidence="2">
    <location>
        <begin position="158"/>
        <end position="177"/>
    </location>
</feature>
<dbReference type="Proteomes" id="UP000652231">
    <property type="component" value="Unassembled WGS sequence"/>
</dbReference>
<evidence type="ECO:0000256" key="1">
    <source>
        <dbReference type="PROSITE-ProRule" id="PRU00339"/>
    </source>
</evidence>
<dbReference type="PROSITE" id="PS50293">
    <property type="entry name" value="TPR_REGION"/>
    <property type="match status" value="1"/>
</dbReference>
<keyword evidence="4" id="KW-1185">Reference proteome</keyword>
<dbReference type="AlphaFoldDB" id="A0A8J2V4V5"/>